<feature type="domain" description="CS" evidence="1">
    <location>
        <begin position="14"/>
        <end position="103"/>
    </location>
</feature>
<dbReference type="PANTHER" id="PTHR12356">
    <property type="entry name" value="NUCLEAR MOVEMENT PROTEIN NUDC"/>
    <property type="match status" value="1"/>
</dbReference>
<dbReference type="InterPro" id="IPR037898">
    <property type="entry name" value="NudC_fam"/>
</dbReference>
<dbReference type="PANTHER" id="PTHR12356:SF18">
    <property type="entry name" value="NUDC DOMAIN-CONTAINING PROTEIN 2"/>
    <property type="match status" value="1"/>
</dbReference>
<dbReference type="GO" id="GO:0051082">
    <property type="term" value="F:unfolded protein binding"/>
    <property type="evidence" value="ECO:0007669"/>
    <property type="project" value="TreeGrafter"/>
</dbReference>
<dbReference type="EMBL" id="KQ234252">
    <property type="protein sequence ID" value="KMZ81101.1"/>
    <property type="molecule type" value="Genomic_DNA"/>
</dbReference>
<organism evidence="2 3">
    <name type="scientific">Plasmodium vivax India VII</name>
    <dbReference type="NCBI Taxonomy" id="1077284"/>
    <lineage>
        <taxon>Eukaryota</taxon>
        <taxon>Sar</taxon>
        <taxon>Alveolata</taxon>
        <taxon>Apicomplexa</taxon>
        <taxon>Aconoidasida</taxon>
        <taxon>Haemosporida</taxon>
        <taxon>Plasmodiidae</taxon>
        <taxon>Plasmodium</taxon>
        <taxon>Plasmodium (Plasmodium)</taxon>
    </lineage>
</organism>
<name>A0A0J9SEP4_PLAVI</name>
<dbReference type="PROSITE" id="PS51203">
    <property type="entry name" value="CS"/>
    <property type="match status" value="1"/>
</dbReference>
<protein>
    <submittedName>
        <fullName evidence="2">Nuclear movement protein</fullName>
    </submittedName>
</protein>
<gene>
    <name evidence="2" type="ORF">PVIIG_02583</name>
</gene>
<dbReference type="GO" id="GO:0005737">
    <property type="term" value="C:cytoplasm"/>
    <property type="evidence" value="ECO:0007669"/>
    <property type="project" value="TreeGrafter"/>
</dbReference>
<dbReference type="SUPFAM" id="SSF49764">
    <property type="entry name" value="HSP20-like chaperones"/>
    <property type="match status" value="1"/>
</dbReference>
<evidence type="ECO:0000259" key="1">
    <source>
        <dbReference type="PROSITE" id="PS51203"/>
    </source>
</evidence>
<dbReference type="Gene3D" id="2.60.40.790">
    <property type="match status" value="1"/>
</dbReference>
<accession>A0A0J9SEP4</accession>
<dbReference type="GO" id="GO:0006457">
    <property type="term" value="P:protein folding"/>
    <property type="evidence" value="ECO:0007669"/>
    <property type="project" value="TreeGrafter"/>
</dbReference>
<dbReference type="Pfam" id="PF04969">
    <property type="entry name" value="CS"/>
    <property type="match status" value="1"/>
</dbReference>
<reference evidence="2 3" key="1">
    <citation type="submission" date="2011-08" db="EMBL/GenBank/DDBJ databases">
        <title>The Genome Sequence of Plasmodium vivax India VII.</title>
        <authorList>
            <consortium name="The Broad Institute Genome Sequencing Platform"/>
            <consortium name="The Broad Institute Genome Sequencing Center for Infectious Disease"/>
            <person name="Neafsey D."/>
            <person name="Carlton J."/>
            <person name="Barnwell J."/>
            <person name="Collins W."/>
            <person name="Escalante A."/>
            <person name="Mullikin J."/>
            <person name="Saul A."/>
            <person name="Guigo R."/>
            <person name="Camara F."/>
            <person name="Young S.K."/>
            <person name="Zeng Q."/>
            <person name="Gargeya S."/>
            <person name="Fitzgerald M."/>
            <person name="Haas B."/>
            <person name="Abouelleil A."/>
            <person name="Alvarado L."/>
            <person name="Arachchi H.M."/>
            <person name="Berlin A."/>
            <person name="Brown A."/>
            <person name="Chapman S.B."/>
            <person name="Chen Z."/>
            <person name="Dunbar C."/>
            <person name="Freedman E."/>
            <person name="Gearin G."/>
            <person name="Gellesch M."/>
            <person name="Goldberg J."/>
            <person name="Griggs A."/>
            <person name="Gujja S."/>
            <person name="Heiman D."/>
            <person name="Howarth C."/>
            <person name="Larson L."/>
            <person name="Lui A."/>
            <person name="MacDonald P.J.P."/>
            <person name="Montmayeur A."/>
            <person name="Murphy C."/>
            <person name="Neiman D."/>
            <person name="Pearson M."/>
            <person name="Priest M."/>
            <person name="Roberts A."/>
            <person name="Saif S."/>
            <person name="Shea T."/>
            <person name="Shenoy N."/>
            <person name="Sisk P."/>
            <person name="Stolte C."/>
            <person name="Sykes S."/>
            <person name="Wortman J."/>
            <person name="Nusbaum C."/>
            <person name="Birren B."/>
        </authorList>
    </citation>
    <scope>NUCLEOTIDE SEQUENCE [LARGE SCALE GENOMIC DNA]</scope>
    <source>
        <strain evidence="2 3">India VII</strain>
    </source>
</reference>
<dbReference type="Proteomes" id="UP000053562">
    <property type="component" value="Unassembled WGS sequence"/>
</dbReference>
<dbReference type="AlphaFoldDB" id="A0A0J9SEP4"/>
<dbReference type="CDD" id="cd06467">
    <property type="entry name" value="p23_NUDC_like"/>
    <property type="match status" value="1"/>
</dbReference>
<dbReference type="InterPro" id="IPR007052">
    <property type="entry name" value="CS_dom"/>
</dbReference>
<dbReference type="InterPro" id="IPR008978">
    <property type="entry name" value="HSP20-like_chaperone"/>
</dbReference>
<sequence>MGDIYSKRHKYLNNGVVIYEWEQSIDEINIFINMNSKVVSKKDLDIELKSRRMRIGLKGMESFLEGELSGLIDEGCSYWFIEDKSLHILLTKVRKAETWSSVFKGHKCINAVDEDNTRKQILLERFQHEYPTFDFSSAAFNGQVPDARTFMGGLKY</sequence>
<evidence type="ECO:0000313" key="2">
    <source>
        <dbReference type="EMBL" id="KMZ81101.1"/>
    </source>
</evidence>
<proteinExistence type="predicted"/>
<evidence type="ECO:0000313" key="3">
    <source>
        <dbReference type="Proteomes" id="UP000053562"/>
    </source>
</evidence>
<dbReference type="OrthoDB" id="515366at2759"/>